<reference evidence="2" key="1">
    <citation type="journal article" date="2019" name="Int. J. Syst. Evol. Microbiol.">
        <title>The Global Catalogue of Microorganisms (GCM) 10K type strain sequencing project: providing services to taxonomists for standard genome sequencing and annotation.</title>
        <authorList>
            <consortium name="The Broad Institute Genomics Platform"/>
            <consortium name="The Broad Institute Genome Sequencing Center for Infectious Disease"/>
            <person name="Wu L."/>
            <person name="Ma J."/>
        </authorList>
    </citation>
    <scope>NUCLEOTIDE SEQUENCE [LARGE SCALE GENOMIC DNA]</scope>
    <source>
        <strain evidence="2">CCUG 55608</strain>
    </source>
</reference>
<sequence length="48" mass="5552">MLRFLDYLPQIDLITYSESESGFLASPVAALIMGNKRLLDTTFLFYYN</sequence>
<dbReference type="Proteomes" id="UP001597116">
    <property type="component" value="Unassembled WGS sequence"/>
</dbReference>
<accession>A0ABW3Q7L9</accession>
<evidence type="ECO:0000313" key="2">
    <source>
        <dbReference type="Proteomes" id="UP001597116"/>
    </source>
</evidence>
<proteinExistence type="predicted"/>
<dbReference type="EMBL" id="JBHTLP010000002">
    <property type="protein sequence ID" value="MFD1140655.1"/>
    <property type="molecule type" value="Genomic_DNA"/>
</dbReference>
<keyword evidence="2" id="KW-1185">Reference proteome</keyword>
<protein>
    <submittedName>
        <fullName evidence="1">Uncharacterized protein</fullName>
    </submittedName>
</protein>
<evidence type="ECO:0000313" key="1">
    <source>
        <dbReference type="EMBL" id="MFD1140655.1"/>
    </source>
</evidence>
<name>A0ABW3Q7L9_9BACT</name>
<dbReference type="RefSeq" id="WP_265989244.1">
    <property type="nucleotide sequence ID" value="NZ_CP110973.1"/>
</dbReference>
<organism evidence="1 2">
    <name type="scientific">Larkinella insperata</name>
    <dbReference type="NCBI Taxonomy" id="332158"/>
    <lineage>
        <taxon>Bacteria</taxon>
        <taxon>Pseudomonadati</taxon>
        <taxon>Bacteroidota</taxon>
        <taxon>Cytophagia</taxon>
        <taxon>Cytophagales</taxon>
        <taxon>Spirosomataceae</taxon>
        <taxon>Larkinella</taxon>
    </lineage>
</organism>
<gene>
    <name evidence="1" type="ORF">ACFQ4C_06035</name>
</gene>
<comment type="caution">
    <text evidence="1">The sequence shown here is derived from an EMBL/GenBank/DDBJ whole genome shotgun (WGS) entry which is preliminary data.</text>
</comment>